<evidence type="ECO:0000313" key="7">
    <source>
        <dbReference type="EMBL" id="KIS66045.1"/>
    </source>
</evidence>
<dbReference type="AlphaFoldDB" id="A0A0D1DTZ6"/>
<evidence type="ECO:0000256" key="3">
    <source>
        <dbReference type="ARBA" id="ARBA00022692"/>
    </source>
</evidence>
<comment type="similarity">
    <text evidence="2">Belongs to the TMEM19 family.</text>
</comment>
<dbReference type="RefSeq" id="XP_011392478.1">
    <property type="nucleotide sequence ID" value="XM_011394176.1"/>
</dbReference>
<evidence type="ECO:0000256" key="1">
    <source>
        <dbReference type="ARBA" id="ARBA00004141"/>
    </source>
</evidence>
<dbReference type="OrthoDB" id="30881at2759"/>
<name>A0A0D1DTZ6_MYCMD</name>
<dbReference type="KEGG" id="uma:UMAG_06135"/>
<evidence type="ECO:0000256" key="5">
    <source>
        <dbReference type="ARBA" id="ARBA00023136"/>
    </source>
</evidence>
<keyword evidence="3 6" id="KW-0812">Transmembrane</keyword>
<dbReference type="PANTHER" id="PTHR13353:SF5">
    <property type="entry name" value="TRANSMEMBRANE PROTEIN 19"/>
    <property type="match status" value="1"/>
</dbReference>
<dbReference type="VEuPathDB" id="FungiDB:UMAG_06135"/>
<dbReference type="InterPro" id="IPR002794">
    <property type="entry name" value="DUF92_TMEM19"/>
</dbReference>
<reference evidence="7 8" key="1">
    <citation type="journal article" date="2006" name="Nature">
        <title>Insights from the genome of the biotrophic fungal plant pathogen Ustilago maydis.</title>
        <authorList>
            <person name="Kamper J."/>
            <person name="Kahmann R."/>
            <person name="Bolker M."/>
            <person name="Ma L.J."/>
            <person name="Brefort T."/>
            <person name="Saville B.J."/>
            <person name="Banuett F."/>
            <person name="Kronstad J.W."/>
            <person name="Gold S.E."/>
            <person name="Muller O."/>
            <person name="Perlin M.H."/>
            <person name="Wosten H.A."/>
            <person name="de Vries R."/>
            <person name="Ruiz-Herrera J."/>
            <person name="Reynaga-Pena C.G."/>
            <person name="Snetselaar K."/>
            <person name="McCann M."/>
            <person name="Perez-Martin J."/>
            <person name="Feldbrugge M."/>
            <person name="Basse C.W."/>
            <person name="Steinberg G."/>
            <person name="Ibeas J.I."/>
            <person name="Holloman W."/>
            <person name="Guzman P."/>
            <person name="Farman M."/>
            <person name="Stajich J.E."/>
            <person name="Sentandreu R."/>
            <person name="Gonzalez-Prieto J.M."/>
            <person name="Kennell J.C."/>
            <person name="Molina L."/>
            <person name="Schirawski J."/>
            <person name="Mendoza-Mendoza A."/>
            <person name="Greilinger D."/>
            <person name="Munch K."/>
            <person name="Rossel N."/>
            <person name="Scherer M."/>
            <person name="Vranes M."/>
            <person name="Ladendorf O."/>
            <person name="Vincon V."/>
            <person name="Fuchs U."/>
            <person name="Sandrock B."/>
            <person name="Meng S."/>
            <person name="Ho E.C."/>
            <person name="Cahill M.J."/>
            <person name="Boyce K.J."/>
            <person name="Klose J."/>
            <person name="Klosterman S.J."/>
            <person name="Deelstra H.J."/>
            <person name="Ortiz-Castellanos L."/>
            <person name="Li W."/>
            <person name="Sanchez-Alonso P."/>
            <person name="Schreier P.H."/>
            <person name="Hauser-Hahn I."/>
            <person name="Vaupel M."/>
            <person name="Koopmann E."/>
            <person name="Friedrich G."/>
            <person name="Voss H."/>
            <person name="Schluter T."/>
            <person name="Margolis J."/>
            <person name="Platt D."/>
            <person name="Swimmer C."/>
            <person name="Gnirke A."/>
            <person name="Chen F."/>
            <person name="Vysotskaia V."/>
            <person name="Mannhaupt G."/>
            <person name="Guldener U."/>
            <person name="Munsterkotter M."/>
            <person name="Haase D."/>
            <person name="Oesterheld M."/>
            <person name="Mewes H.W."/>
            <person name="Mauceli E.W."/>
            <person name="DeCaprio D."/>
            <person name="Wade C.M."/>
            <person name="Butler J."/>
            <person name="Young S."/>
            <person name="Jaffe D.B."/>
            <person name="Calvo S."/>
            <person name="Nusbaum C."/>
            <person name="Galagan J."/>
            <person name="Birren B.W."/>
        </authorList>
    </citation>
    <scope>NUCLEOTIDE SEQUENCE [LARGE SCALE GENOMIC DNA]</scope>
    <source>
        <strain evidence="8">DSM 14603 / FGSC 9021 / UM521</strain>
    </source>
</reference>
<proteinExistence type="inferred from homology"/>
<gene>
    <name evidence="7" type="ORF">UMAG_06135</name>
</gene>
<protein>
    <recommendedName>
        <fullName evidence="9">Transmembrane protein 19</fullName>
    </recommendedName>
</protein>
<dbReference type="eggNOG" id="KOG4491">
    <property type="taxonomic scope" value="Eukaryota"/>
</dbReference>
<accession>A0A0D1DTZ6</accession>
<evidence type="ECO:0000313" key="8">
    <source>
        <dbReference type="Proteomes" id="UP000000561"/>
    </source>
</evidence>
<keyword evidence="4 6" id="KW-1133">Transmembrane helix</keyword>
<evidence type="ECO:0000256" key="4">
    <source>
        <dbReference type="ARBA" id="ARBA00022989"/>
    </source>
</evidence>
<dbReference type="InParanoid" id="A0A0D1DTZ6"/>
<evidence type="ECO:0000256" key="2">
    <source>
        <dbReference type="ARBA" id="ARBA00009012"/>
    </source>
</evidence>
<dbReference type="Pfam" id="PF01940">
    <property type="entry name" value="DUF92"/>
    <property type="match status" value="1"/>
</dbReference>
<evidence type="ECO:0000256" key="6">
    <source>
        <dbReference type="SAM" id="Phobius"/>
    </source>
</evidence>
<keyword evidence="5 6" id="KW-0472">Membrane</keyword>
<dbReference type="STRING" id="237631.A0A0D1DTZ6"/>
<organism evidence="7 8">
    <name type="scientific">Mycosarcoma maydis</name>
    <name type="common">Corn smut fungus</name>
    <name type="synonym">Ustilago maydis</name>
    <dbReference type="NCBI Taxonomy" id="5270"/>
    <lineage>
        <taxon>Eukaryota</taxon>
        <taxon>Fungi</taxon>
        <taxon>Dikarya</taxon>
        <taxon>Basidiomycota</taxon>
        <taxon>Ustilaginomycotina</taxon>
        <taxon>Ustilaginomycetes</taxon>
        <taxon>Ustilaginales</taxon>
        <taxon>Ustilaginaceae</taxon>
        <taxon>Mycosarcoma</taxon>
    </lineage>
</organism>
<dbReference type="Proteomes" id="UP000000561">
    <property type="component" value="Chromosome 21"/>
</dbReference>
<dbReference type="OMA" id="MSSFACC"/>
<keyword evidence="8" id="KW-1185">Reference proteome</keyword>
<evidence type="ECO:0008006" key="9">
    <source>
        <dbReference type="Google" id="ProtNLM"/>
    </source>
</evidence>
<feature type="transmembrane region" description="Helical" evidence="6">
    <location>
        <begin position="35"/>
        <end position="58"/>
    </location>
</feature>
<dbReference type="GO" id="GO:0016020">
    <property type="term" value="C:membrane"/>
    <property type="evidence" value="ECO:0000318"/>
    <property type="project" value="GO_Central"/>
</dbReference>
<feature type="transmembrane region" description="Helical" evidence="6">
    <location>
        <begin position="196"/>
        <end position="222"/>
    </location>
</feature>
<sequence>MSGLYPIALGTATYLGYSGYRKGSLSLDGAISASVVGYASMASPFVGYGLTLITFYLAGSKATKFKAQIKEQLESHASDARRAPDQRASRDTSSGNRSAVQVLCNSATAVVACVAFRVLNRANDKVDPLSTASLTALEVGVHTCNVTNLALTLIVAGHYAACMGDTLASELGILSKHPPRLVTNPLRKVPKGTNGAISPLGLAVSALGGTLIGLVTSASLLIHQHWHRSRSLYAFNVHAKLIALLTAAGLTGSLIDSLLGATLQQTLYNRATNKVLVGRVTNLLDPKKQDHPNAQCDVVTGWNLLDNNAVNLVASATTALATAWIGCSFF</sequence>
<comment type="subcellular location">
    <subcellularLocation>
        <location evidence="1">Membrane</location>
        <topology evidence="1">Multi-pass membrane protein</topology>
    </subcellularLocation>
</comment>
<dbReference type="PANTHER" id="PTHR13353">
    <property type="entry name" value="TRANSMEMBRANE PROTEIN 19"/>
    <property type="match status" value="1"/>
</dbReference>
<dbReference type="EMBL" id="CM003160">
    <property type="protein sequence ID" value="KIS66045.1"/>
    <property type="molecule type" value="Genomic_DNA"/>
</dbReference>
<dbReference type="GeneID" id="23565828"/>
<feature type="transmembrane region" description="Helical" evidence="6">
    <location>
        <begin position="242"/>
        <end position="263"/>
    </location>
</feature>